<dbReference type="InterPro" id="IPR036291">
    <property type="entry name" value="NAD(P)-bd_dom_sf"/>
</dbReference>
<dbReference type="InterPro" id="IPR055170">
    <property type="entry name" value="GFO_IDH_MocA-like_dom"/>
</dbReference>
<dbReference type="GO" id="GO:0000166">
    <property type="term" value="F:nucleotide binding"/>
    <property type="evidence" value="ECO:0007669"/>
    <property type="project" value="InterPro"/>
</dbReference>
<protein>
    <submittedName>
        <fullName evidence="5">Inositol 2-dehydrogenase</fullName>
    </submittedName>
</protein>
<comment type="similarity">
    <text evidence="1">Belongs to the Gfo/Idh/MocA family.</text>
</comment>
<evidence type="ECO:0000313" key="5">
    <source>
        <dbReference type="EMBL" id="PSR23639.1"/>
    </source>
</evidence>
<evidence type="ECO:0000259" key="3">
    <source>
        <dbReference type="Pfam" id="PF01408"/>
    </source>
</evidence>
<dbReference type="SUPFAM" id="SSF55347">
    <property type="entry name" value="Glyceraldehyde-3-phosphate dehydrogenase-like, C-terminal domain"/>
    <property type="match status" value="1"/>
</dbReference>
<dbReference type="AlphaFoldDB" id="A0A2T2WN18"/>
<dbReference type="Gene3D" id="3.40.50.720">
    <property type="entry name" value="NAD(P)-binding Rossmann-like Domain"/>
    <property type="match status" value="1"/>
</dbReference>
<dbReference type="InterPro" id="IPR000683">
    <property type="entry name" value="Gfo/Idh/MocA-like_OxRdtase_N"/>
</dbReference>
<dbReference type="PANTHER" id="PTHR42840">
    <property type="entry name" value="NAD(P)-BINDING ROSSMANN-FOLD SUPERFAMILY PROTEIN-RELATED"/>
    <property type="match status" value="1"/>
</dbReference>
<dbReference type="Pfam" id="PF01408">
    <property type="entry name" value="GFO_IDH_MocA"/>
    <property type="match status" value="1"/>
</dbReference>
<dbReference type="GO" id="GO:0016491">
    <property type="term" value="F:oxidoreductase activity"/>
    <property type="evidence" value="ECO:0007669"/>
    <property type="project" value="UniProtKB-KW"/>
</dbReference>
<dbReference type="EMBL" id="PXYV01000004">
    <property type="protein sequence ID" value="PSR23639.1"/>
    <property type="molecule type" value="Genomic_DNA"/>
</dbReference>
<feature type="domain" description="Gfo/Idh/MocA-like oxidoreductase N-terminal" evidence="3">
    <location>
        <begin position="5"/>
        <end position="125"/>
    </location>
</feature>
<dbReference type="Gene3D" id="3.30.360.10">
    <property type="entry name" value="Dihydrodipicolinate Reductase, domain 2"/>
    <property type="match status" value="1"/>
</dbReference>
<evidence type="ECO:0000256" key="1">
    <source>
        <dbReference type="ARBA" id="ARBA00010928"/>
    </source>
</evidence>
<dbReference type="SUPFAM" id="SSF51735">
    <property type="entry name" value="NAD(P)-binding Rossmann-fold domains"/>
    <property type="match status" value="1"/>
</dbReference>
<organism evidence="5 6">
    <name type="scientific">Sulfobacillus acidophilus</name>
    <dbReference type="NCBI Taxonomy" id="53633"/>
    <lineage>
        <taxon>Bacteria</taxon>
        <taxon>Bacillati</taxon>
        <taxon>Bacillota</taxon>
        <taxon>Clostridia</taxon>
        <taxon>Eubacteriales</taxon>
        <taxon>Clostridiales Family XVII. Incertae Sedis</taxon>
        <taxon>Sulfobacillus</taxon>
    </lineage>
</organism>
<dbReference type="PANTHER" id="PTHR42840:SF3">
    <property type="entry name" value="BINDING ROSSMANN FOLD OXIDOREDUCTASE, PUTATIVE (AFU_ORTHOLOGUE AFUA_2G10240)-RELATED"/>
    <property type="match status" value="1"/>
</dbReference>
<proteinExistence type="inferred from homology"/>
<name>A0A2T2WN18_9FIRM</name>
<reference evidence="5 6" key="1">
    <citation type="journal article" date="2014" name="BMC Genomics">
        <title>Comparison of environmental and isolate Sulfobacillus genomes reveals diverse carbon, sulfur, nitrogen, and hydrogen metabolisms.</title>
        <authorList>
            <person name="Justice N.B."/>
            <person name="Norman A."/>
            <person name="Brown C.T."/>
            <person name="Singh A."/>
            <person name="Thomas B.C."/>
            <person name="Banfield J.F."/>
        </authorList>
    </citation>
    <scope>NUCLEOTIDE SEQUENCE [LARGE SCALE GENOMIC DNA]</scope>
    <source>
        <strain evidence="5">AMDSBA3</strain>
    </source>
</reference>
<accession>A0A2T2WN18</accession>
<keyword evidence="2" id="KW-0560">Oxidoreductase</keyword>
<evidence type="ECO:0000256" key="2">
    <source>
        <dbReference type="ARBA" id="ARBA00023002"/>
    </source>
</evidence>
<evidence type="ECO:0000313" key="6">
    <source>
        <dbReference type="Proteomes" id="UP000241848"/>
    </source>
</evidence>
<dbReference type="Pfam" id="PF22725">
    <property type="entry name" value="GFO_IDH_MocA_C3"/>
    <property type="match status" value="1"/>
</dbReference>
<sequence length="336" mass="36918">MSVPVRIAVIGLGAMGRTHAENLQGRIPGAVLGAVADPHIEKINANCLGLSAKLRVDDYRYVLDQSDLDAVVVASSSTSHGELLKALVKRRWPVFCEKPLALTLEESLEIHRLYETAGVPLQMGFMRRFDPHYLKAKAVIDRGEIGTPYHFFSISRDRMAPALEIVKHSGGFFLDTGVHDIDLARWFLGTELTEVFARGGVYNHPDYRTVQDVDHAHMSFKTVAGAMGLVELSRDAVYGYEIRTEILGTKGAVKIAAASPSDTVVMVESAIKRDTFSDYQERFQTAYLNEMSAFVKVVRGEQVPLASIDGIRATSVAQAAQRSLASGRNEMVDLPI</sequence>
<evidence type="ECO:0000259" key="4">
    <source>
        <dbReference type="Pfam" id="PF22725"/>
    </source>
</evidence>
<gene>
    <name evidence="5" type="ORF">C7B45_02405</name>
</gene>
<feature type="domain" description="GFO/IDH/MocA-like oxidoreductase" evidence="4">
    <location>
        <begin position="133"/>
        <end position="253"/>
    </location>
</feature>
<dbReference type="Proteomes" id="UP000241848">
    <property type="component" value="Unassembled WGS sequence"/>
</dbReference>
<comment type="caution">
    <text evidence="5">The sequence shown here is derived from an EMBL/GenBank/DDBJ whole genome shotgun (WGS) entry which is preliminary data.</text>
</comment>